<evidence type="ECO:0000256" key="2">
    <source>
        <dbReference type="ARBA" id="ARBA00023125"/>
    </source>
</evidence>
<comment type="caution">
    <text evidence="6">The sequence shown here is derived from an EMBL/GenBank/DDBJ whole genome shotgun (WGS) entry which is preliminary data.</text>
</comment>
<evidence type="ECO:0000256" key="4">
    <source>
        <dbReference type="SAM" id="MobiDB-lite"/>
    </source>
</evidence>
<dbReference type="RefSeq" id="WP_114470104.1">
    <property type="nucleotide sequence ID" value="NZ_QPJK01000007.1"/>
</dbReference>
<keyword evidence="3" id="KW-0804">Transcription</keyword>
<dbReference type="SUPFAM" id="SSF46785">
    <property type="entry name" value="Winged helix' DNA-binding domain"/>
    <property type="match status" value="1"/>
</dbReference>
<dbReference type="GO" id="GO:0003677">
    <property type="term" value="F:DNA binding"/>
    <property type="evidence" value="ECO:0007669"/>
    <property type="project" value="UniProtKB-KW"/>
</dbReference>
<dbReference type="InterPro" id="IPR000835">
    <property type="entry name" value="HTH_MarR-typ"/>
</dbReference>
<dbReference type="PANTHER" id="PTHR42756">
    <property type="entry name" value="TRANSCRIPTIONAL REGULATOR, MARR"/>
    <property type="match status" value="1"/>
</dbReference>
<dbReference type="AlphaFoldDB" id="A0A368XKR5"/>
<dbReference type="InterPro" id="IPR036388">
    <property type="entry name" value="WH-like_DNA-bd_sf"/>
</dbReference>
<keyword evidence="2 6" id="KW-0238">DNA-binding</keyword>
<evidence type="ECO:0000313" key="7">
    <source>
        <dbReference type="Proteomes" id="UP000252884"/>
    </source>
</evidence>
<dbReference type="Proteomes" id="UP000252884">
    <property type="component" value="Unassembled WGS sequence"/>
</dbReference>
<proteinExistence type="predicted"/>
<reference evidence="6 7" key="1">
    <citation type="submission" date="2018-07" db="EMBL/GenBank/DDBJ databases">
        <title>Genomic Encyclopedia of Type Strains, Phase IV (KMG-IV): sequencing the most valuable type-strain genomes for metagenomic binning, comparative biology and taxonomic classification.</title>
        <authorList>
            <person name="Goeker M."/>
        </authorList>
    </citation>
    <scope>NUCLEOTIDE SEQUENCE [LARGE SCALE GENOMIC DNA]</scope>
    <source>
        <strain evidence="6 7">DSM 21634</strain>
    </source>
</reference>
<feature type="compositionally biased region" description="Pro residues" evidence="4">
    <location>
        <begin position="1"/>
        <end position="10"/>
    </location>
</feature>
<dbReference type="Gene3D" id="1.10.10.10">
    <property type="entry name" value="Winged helix-like DNA-binding domain superfamily/Winged helix DNA-binding domain"/>
    <property type="match status" value="1"/>
</dbReference>
<gene>
    <name evidence="6" type="ORF">DES41_10784</name>
</gene>
<accession>A0A368XKR5</accession>
<organism evidence="6 7">
    <name type="scientific">Pseudorhodoferax soli</name>
    <dbReference type="NCBI Taxonomy" id="545864"/>
    <lineage>
        <taxon>Bacteria</taxon>
        <taxon>Pseudomonadati</taxon>
        <taxon>Pseudomonadota</taxon>
        <taxon>Betaproteobacteria</taxon>
        <taxon>Burkholderiales</taxon>
        <taxon>Comamonadaceae</taxon>
    </lineage>
</organism>
<dbReference type="SMART" id="SM00347">
    <property type="entry name" value="HTH_MARR"/>
    <property type="match status" value="1"/>
</dbReference>
<keyword evidence="1" id="KW-0805">Transcription regulation</keyword>
<dbReference type="OrthoDB" id="9814496at2"/>
<evidence type="ECO:0000256" key="1">
    <source>
        <dbReference type="ARBA" id="ARBA00023015"/>
    </source>
</evidence>
<keyword evidence="7" id="KW-1185">Reference proteome</keyword>
<dbReference type="PRINTS" id="PR00598">
    <property type="entry name" value="HTHMARR"/>
</dbReference>
<dbReference type="PROSITE" id="PS50995">
    <property type="entry name" value="HTH_MARR_2"/>
    <property type="match status" value="1"/>
</dbReference>
<dbReference type="InterPro" id="IPR036390">
    <property type="entry name" value="WH_DNA-bd_sf"/>
</dbReference>
<evidence type="ECO:0000256" key="3">
    <source>
        <dbReference type="ARBA" id="ARBA00023163"/>
    </source>
</evidence>
<name>A0A368XKR5_9BURK</name>
<feature type="domain" description="HTH marR-type" evidence="5">
    <location>
        <begin position="30"/>
        <end position="162"/>
    </location>
</feature>
<sequence length="166" mass="18075">MGASESPPPAHGFDTAAPATPTDRSGYKVKHQVGHLLRRAYQRHIAIFQERIPDSQLTMPQFVTLCAVRDLRACSLNEIVAETSIDQATIRGVVERLVSRKLLAVAADAQDKRKVSISLTATGTRFLAQIIDTAEVVSDETFGELNAAERVALVFLLKKMCGLASE</sequence>
<dbReference type="Pfam" id="PF01047">
    <property type="entry name" value="MarR"/>
    <property type="match status" value="1"/>
</dbReference>
<feature type="region of interest" description="Disordered" evidence="4">
    <location>
        <begin position="1"/>
        <end position="25"/>
    </location>
</feature>
<protein>
    <submittedName>
        <fullName evidence="6">DNA-binding MarR family transcriptional regulator</fullName>
    </submittedName>
</protein>
<dbReference type="EMBL" id="QPJK01000007">
    <property type="protein sequence ID" value="RCW68563.1"/>
    <property type="molecule type" value="Genomic_DNA"/>
</dbReference>
<dbReference type="PANTHER" id="PTHR42756:SF1">
    <property type="entry name" value="TRANSCRIPTIONAL REPRESSOR OF EMRAB OPERON"/>
    <property type="match status" value="1"/>
</dbReference>
<dbReference type="GO" id="GO:0003700">
    <property type="term" value="F:DNA-binding transcription factor activity"/>
    <property type="evidence" value="ECO:0007669"/>
    <property type="project" value="InterPro"/>
</dbReference>
<evidence type="ECO:0000259" key="5">
    <source>
        <dbReference type="PROSITE" id="PS50995"/>
    </source>
</evidence>
<evidence type="ECO:0000313" key="6">
    <source>
        <dbReference type="EMBL" id="RCW68563.1"/>
    </source>
</evidence>